<feature type="repeat" description="TPR" evidence="3">
    <location>
        <begin position="117"/>
        <end position="150"/>
    </location>
</feature>
<dbReference type="AlphaFoldDB" id="A0A075GY45"/>
<dbReference type="Pfam" id="PF12895">
    <property type="entry name" value="ANAPC3"/>
    <property type="match status" value="1"/>
</dbReference>
<accession>A0A075GY45</accession>
<dbReference type="InterPro" id="IPR019734">
    <property type="entry name" value="TPR_rpt"/>
</dbReference>
<dbReference type="InterPro" id="IPR007421">
    <property type="entry name" value="Schlafen_AlbA_2_dom"/>
</dbReference>
<feature type="domain" description="Schlafen AlbA-2" evidence="4">
    <location>
        <begin position="631"/>
        <end position="738"/>
    </location>
</feature>
<dbReference type="InterPro" id="IPR038461">
    <property type="entry name" value="Schlafen_AlbA_2_dom_sf"/>
</dbReference>
<dbReference type="Pfam" id="PF13429">
    <property type="entry name" value="TPR_15"/>
    <property type="match status" value="1"/>
</dbReference>
<protein>
    <submittedName>
        <fullName evidence="5">TPR repeat-containing protein</fullName>
    </submittedName>
</protein>
<name>A0A075GY45_9ARCH</name>
<sequence length="760" mass="87769">MRIKLLNIKERVCILCIPFYAVQIKIASWSIPDLMIRIKWITLTIKYQAYCMVCGDLVHVDEKAQWFKGIGIRHISCGKKADQVEELKEKAFEATVQGNPDGAREFAQKILDIQPNEEEFFSLAQSVYDKFDFEGAITLYDKILEKNPKHIGTLMSNASALRYLGKYNEAIRIYNKIIKIQPKNIDALWCKAFMYIYEIRDNKKAIPILKKILKISPKSADLFAECATKFAACGEYEPAVKLANKLLDMKPDIIGARMSKLYWLISLMQEQKTEKDALAIINKYLKNDPKFFVYLLKYRFYVRAEKDDSAMEVYLRIINEEPETDVDRVIKSNTLAMMKDHETTIKFCEDNEDRDEIFTHLQITKAAAYKNQGNLAKALEIFVQIQLKNDEEGSGDTHVLREIAKICEKLGDEKRALIFCQQILRFDGEDKEILVKVVHLLKKSRRPDELFSYLERMHRLWPSNNNFTMEYANALMEKNEYPQALALYTQIAEQHDLGDGTYDDAKIASLKMGECMLRMGDAPTAYKIFRELVRDDSKFKEAWDGLAIAATKLGKRSEAEKAIKKAANLQKYEFARDTIGPERIEGMPLAPISPKGTRERSISRGKNVIQKPTFRYNPTTKMADSGVEKTLVSNVDSLVNGDGGVVHIGITEEKPTGLFNDLKLFPKKQRTQEEFEKKLRETLQTRLSDSYIWRDIRITFPKMHSVIICEIFVPKSSVPVYVMTKNRDEEFYVRENGKLARLGPRKQSEYIKEHFFDIDD</sequence>
<dbReference type="InterPro" id="IPR011990">
    <property type="entry name" value="TPR-like_helical_dom_sf"/>
</dbReference>
<dbReference type="Pfam" id="PF13174">
    <property type="entry name" value="TPR_6"/>
    <property type="match status" value="1"/>
</dbReference>
<dbReference type="PANTHER" id="PTHR44943:SF8">
    <property type="entry name" value="TPR REPEAT-CONTAINING PROTEIN MJ0263"/>
    <property type="match status" value="1"/>
</dbReference>
<dbReference type="Gene3D" id="3.30.950.30">
    <property type="entry name" value="Schlafen, AAA domain"/>
    <property type="match status" value="1"/>
</dbReference>
<dbReference type="PROSITE" id="PS50005">
    <property type="entry name" value="TPR"/>
    <property type="match status" value="2"/>
</dbReference>
<dbReference type="PANTHER" id="PTHR44943">
    <property type="entry name" value="CELLULOSE SYNTHASE OPERON PROTEIN C"/>
    <property type="match status" value="1"/>
</dbReference>
<keyword evidence="1" id="KW-0677">Repeat</keyword>
<evidence type="ECO:0000313" key="5">
    <source>
        <dbReference type="EMBL" id="AIF07167.1"/>
    </source>
</evidence>
<dbReference type="SMART" id="SM00028">
    <property type="entry name" value="TPR"/>
    <property type="match status" value="8"/>
</dbReference>
<dbReference type="EMBL" id="KF900793">
    <property type="protein sequence ID" value="AIF07167.1"/>
    <property type="molecule type" value="Genomic_DNA"/>
</dbReference>
<evidence type="ECO:0000256" key="3">
    <source>
        <dbReference type="PROSITE-ProRule" id="PRU00339"/>
    </source>
</evidence>
<feature type="repeat" description="TPR" evidence="3">
    <location>
        <begin position="151"/>
        <end position="184"/>
    </location>
</feature>
<dbReference type="SUPFAM" id="SSF48452">
    <property type="entry name" value="TPR-like"/>
    <property type="match status" value="2"/>
</dbReference>
<organism evidence="5">
    <name type="scientific">uncultured marine thaumarchaeote KM3_200_B02</name>
    <dbReference type="NCBI Taxonomy" id="1456093"/>
    <lineage>
        <taxon>Archaea</taxon>
        <taxon>Nitrososphaerota</taxon>
        <taxon>environmental samples</taxon>
    </lineage>
</organism>
<evidence type="ECO:0000256" key="1">
    <source>
        <dbReference type="ARBA" id="ARBA00022737"/>
    </source>
</evidence>
<proteinExistence type="predicted"/>
<evidence type="ECO:0000256" key="2">
    <source>
        <dbReference type="ARBA" id="ARBA00022803"/>
    </source>
</evidence>
<keyword evidence="2 3" id="KW-0802">TPR repeat</keyword>
<dbReference type="Pfam" id="PF04326">
    <property type="entry name" value="SLFN_AlbA_2"/>
    <property type="match status" value="1"/>
</dbReference>
<evidence type="ECO:0000259" key="4">
    <source>
        <dbReference type="Pfam" id="PF04326"/>
    </source>
</evidence>
<reference evidence="5" key="1">
    <citation type="journal article" date="2014" name="Genome Biol. Evol.">
        <title>Pangenome evidence for extensive interdomain horizontal transfer affecting lineage core and shell genes in uncultured planktonic thaumarchaeota and euryarchaeota.</title>
        <authorList>
            <person name="Deschamps P."/>
            <person name="Zivanovic Y."/>
            <person name="Moreira D."/>
            <person name="Rodriguez-Valera F."/>
            <person name="Lopez-Garcia P."/>
        </authorList>
    </citation>
    <scope>NUCLEOTIDE SEQUENCE</scope>
</reference>
<dbReference type="Gene3D" id="1.25.40.10">
    <property type="entry name" value="Tetratricopeptide repeat domain"/>
    <property type="match status" value="4"/>
</dbReference>
<dbReference type="InterPro" id="IPR051685">
    <property type="entry name" value="Ycf3/AcsC/BcsC/TPR_MFPF"/>
</dbReference>